<sequence>MKFKALILLTLVVGNFGKFNQELCVQSLENVAKNYYHAVLYWNSFVYFKEAIQSMGAMLTSIGLALNYCDFLSDILKSESVEIARGNLLLLGNKWESVKEPKVAKINEVSGGSEGSCMELTIEVIEAIDRLAESLAAEDIYLSLTKLMGATGEALRKCENIVNK</sequence>
<evidence type="ECO:0000313" key="3">
    <source>
        <dbReference type="Proteomes" id="UP001162131"/>
    </source>
</evidence>
<keyword evidence="3" id="KW-1185">Reference proteome</keyword>
<comment type="caution">
    <text evidence="2">The sequence shown here is derived from an EMBL/GenBank/DDBJ whole genome shotgun (WGS) entry which is preliminary data.</text>
</comment>
<dbReference type="AlphaFoldDB" id="A0AAU9JSJ9"/>
<accession>A0AAU9JSJ9</accession>
<reference evidence="2" key="1">
    <citation type="submission" date="2021-09" db="EMBL/GenBank/DDBJ databases">
        <authorList>
            <consortium name="AG Swart"/>
            <person name="Singh M."/>
            <person name="Singh A."/>
            <person name="Seah K."/>
            <person name="Emmerich C."/>
        </authorList>
    </citation>
    <scope>NUCLEOTIDE SEQUENCE</scope>
    <source>
        <strain evidence="2">ATCC30299</strain>
    </source>
</reference>
<evidence type="ECO:0000256" key="1">
    <source>
        <dbReference type="SAM" id="SignalP"/>
    </source>
</evidence>
<organism evidence="2 3">
    <name type="scientific">Blepharisma stoltei</name>
    <dbReference type="NCBI Taxonomy" id="1481888"/>
    <lineage>
        <taxon>Eukaryota</taxon>
        <taxon>Sar</taxon>
        <taxon>Alveolata</taxon>
        <taxon>Ciliophora</taxon>
        <taxon>Postciliodesmatophora</taxon>
        <taxon>Heterotrichea</taxon>
        <taxon>Heterotrichida</taxon>
        <taxon>Blepharismidae</taxon>
        <taxon>Blepharisma</taxon>
    </lineage>
</organism>
<feature type="chain" id="PRO_5043885678" description="Pectinesterase inhibitor domain-containing protein" evidence="1">
    <location>
        <begin position="18"/>
        <end position="164"/>
    </location>
</feature>
<name>A0AAU9JSJ9_9CILI</name>
<gene>
    <name evidence="2" type="ORF">BSTOLATCC_MIC50828</name>
</gene>
<evidence type="ECO:0000313" key="2">
    <source>
        <dbReference type="EMBL" id="CAG9330228.1"/>
    </source>
</evidence>
<dbReference type="EMBL" id="CAJZBQ010000051">
    <property type="protein sequence ID" value="CAG9330228.1"/>
    <property type="molecule type" value="Genomic_DNA"/>
</dbReference>
<proteinExistence type="predicted"/>
<evidence type="ECO:0008006" key="4">
    <source>
        <dbReference type="Google" id="ProtNLM"/>
    </source>
</evidence>
<feature type="signal peptide" evidence="1">
    <location>
        <begin position="1"/>
        <end position="17"/>
    </location>
</feature>
<dbReference type="Proteomes" id="UP001162131">
    <property type="component" value="Unassembled WGS sequence"/>
</dbReference>
<keyword evidence="1" id="KW-0732">Signal</keyword>
<protein>
    <recommendedName>
        <fullName evidence="4">Pectinesterase inhibitor domain-containing protein</fullName>
    </recommendedName>
</protein>